<evidence type="ECO:0000313" key="1">
    <source>
        <dbReference type="EMBL" id="KAK5877504.1"/>
    </source>
</evidence>
<dbReference type="EMBL" id="JAULUE010002066">
    <property type="protein sequence ID" value="KAK5877504.1"/>
    <property type="molecule type" value="Genomic_DNA"/>
</dbReference>
<dbReference type="Proteomes" id="UP001335648">
    <property type="component" value="Unassembled WGS sequence"/>
</dbReference>
<name>A0AAN8GEA0_9TELE</name>
<comment type="caution">
    <text evidence="1">The sequence shown here is derived from an EMBL/GenBank/DDBJ whole genome shotgun (WGS) entry which is preliminary data.</text>
</comment>
<sequence length="66" mass="7286">MQENPAPSPVEEKPAAHERMFCGKPARSQRRLPALGILAVDFSSFYARRKDAFSAAEGGRLLQRGN</sequence>
<accession>A0AAN8GEA0</accession>
<evidence type="ECO:0000313" key="2">
    <source>
        <dbReference type="Proteomes" id="UP001335648"/>
    </source>
</evidence>
<keyword evidence="2" id="KW-1185">Reference proteome</keyword>
<organism evidence="1 2">
    <name type="scientific">Champsocephalus esox</name>
    <name type="common">pike icefish</name>
    <dbReference type="NCBI Taxonomy" id="159716"/>
    <lineage>
        <taxon>Eukaryota</taxon>
        <taxon>Metazoa</taxon>
        <taxon>Chordata</taxon>
        <taxon>Craniata</taxon>
        <taxon>Vertebrata</taxon>
        <taxon>Euteleostomi</taxon>
        <taxon>Actinopterygii</taxon>
        <taxon>Neopterygii</taxon>
        <taxon>Teleostei</taxon>
        <taxon>Neoteleostei</taxon>
        <taxon>Acanthomorphata</taxon>
        <taxon>Eupercaria</taxon>
        <taxon>Perciformes</taxon>
        <taxon>Notothenioidei</taxon>
        <taxon>Channichthyidae</taxon>
        <taxon>Champsocephalus</taxon>
    </lineage>
</organism>
<gene>
    <name evidence="1" type="ORF">CesoFtcFv8_025003</name>
</gene>
<reference evidence="1 2" key="1">
    <citation type="journal article" date="2023" name="Mol. Biol. Evol.">
        <title>Genomics of Secondarily Temperate Adaptation in the Only Non-Antarctic Icefish.</title>
        <authorList>
            <person name="Rivera-Colon A.G."/>
            <person name="Rayamajhi N."/>
            <person name="Minhas B.F."/>
            <person name="Madrigal G."/>
            <person name="Bilyk K.T."/>
            <person name="Yoon V."/>
            <person name="Hune M."/>
            <person name="Gregory S."/>
            <person name="Cheng C.H.C."/>
            <person name="Catchen J.M."/>
        </authorList>
    </citation>
    <scope>NUCLEOTIDE SEQUENCE [LARGE SCALE GENOMIC DNA]</scope>
    <source>
        <strain evidence="1">JC2023a</strain>
    </source>
</reference>
<protein>
    <submittedName>
        <fullName evidence="1">Uncharacterized protein</fullName>
    </submittedName>
</protein>
<dbReference type="AlphaFoldDB" id="A0AAN8GEA0"/>
<proteinExistence type="predicted"/>